<feature type="domain" description="FAD-binding" evidence="1">
    <location>
        <begin position="6"/>
        <end position="297"/>
    </location>
</feature>
<dbReference type="SUPFAM" id="SSF51905">
    <property type="entry name" value="FAD/NAD(P)-binding domain"/>
    <property type="match status" value="1"/>
</dbReference>
<comment type="caution">
    <text evidence="2">The sequence shown here is derived from an EMBL/GenBank/DDBJ whole genome shotgun (WGS) entry which is preliminary data.</text>
</comment>
<dbReference type="EMBL" id="VORW01000001">
    <property type="protein sequence ID" value="TXE14830.1"/>
    <property type="molecule type" value="Genomic_DNA"/>
</dbReference>
<dbReference type="PANTHER" id="PTHR42685">
    <property type="entry name" value="GERANYLGERANYL DIPHOSPHATE REDUCTASE"/>
    <property type="match status" value="1"/>
</dbReference>
<evidence type="ECO:0000313" key="2">
    <source>
        <dbReference type="EMBL" id="TXE14830.1"/>
    </source>
</evidence>
<sequence length="371" mass="42044">MKHRHKIVVIGGGLAGLISTYLLAKNGHDVLLVEKKTYPFHRVCGEYLSNEVLDFLKRENLMPIAYDFPQVTNFLFSDTSGKSVTVPLGLGGFGISRYVLDEHLFQKVLEKGGEVKSGMQVESVLFDEKDDQFRLELADGEFLNADYVIGAFGKRSKLDKTLKRSFIEKRSPYIGVKYHIKADFDREAVALYNFEGGYCGLNAIEEGKGNLCYLGNRDHLRKYGSIEAMEQEVLWKNSSLKHLFTDSEFLFEKPEVINEINFERKHPVENHILMAGDSAGLITPLCGNGMAMAIQSGKLAAESILVGKSRKEIETNYESSWRSHFERRLWLGRKVQRLFGAKQASVFTRKLIQHVPFVAKQIIKNTHGKPF</sequence>
<dbReference type="InterPro" id="IPR036188">
    <property type="entry name" value="FAD/NAD-bd_sf"/>
</dbReference>
<dbReference type="Proteomes" id="UP000321935">
    <property type="component" value="Unassembled WGS sequence"/>
</dbReference>
<dbReference type="RefSeq" id="WP_146915102.1">
    <property type="nucleotide sequence ID" value="NZ_VORW01000001.1"/>
</dbReference>
<proteinExistence type="predicted"/>
<dbReference type="InterPro" id="IPR050407">
    <property type="entry name" value="Geranylgeranyl_reductase"/>
</dbReference>
<accession>A0A5C7B0X9</accession>
<dbReference type="PANTHER" id="PTHR42685:SF22">
    <property type="entry name" value="CONDITIONED MEDIUM FACTOR RECEPTOR 1"/>
    <property type="match status" value="1"/>
</dbReference>
<reference evidence="2 3" key="1">
    <citation type="submission" date="2019-08" db="EMBL/GenBank/DDBJ databases">
        <title>Genomes sequence of Algoriphagus aquimarinus ACAM450.</title>
        <authorList>
            <person name="Bowman J.P."/>
        </authorList>
    </citation>
    <scope>NUCLEOTIDE SEQUENCE [LARGE SCALE GENOMIC DNA]</scope>
    <source>
        <strain evidence="2 3">ACAM 450</strain>
    </source>
</reference>
<dbReference type="AlphaFoldDB" id="A0A5C7B0X9"/>
<dbReference type="Pfam" id="PF01494">
    <property type="entry name" value="FAD_binding_3"/>
    <property type="match status" value="1"/>
</dbReference>
<dbReference type="OrthoDB" id="1142316at2"/>
<gene>
    <name evidence="2" type="ORF">ESV85_04495</name>
</gene>
<evidence type="ECO:0000259" key="1">
    <source>
        <dbReference type="Pfam" id="PF01494"/>
    </source>
</evidence>
<organism evidence="2 3">
    <name type="scientific">Algoriphagus aquimarinus</name>
    <dbReference type="NCBI Taxonomy" id="237018"/>
    <lineage>
        <taxon>Bacteria</taxon>
        <taxon>Pseudomonadati</taxon>
        <taxon>Bacteroidota</taxon>
        <taxon>Cytophagia</taxon>
        <taxon>Cytophagales</taxon>
        <taxon>Cyclobacteriaceae</taxon>
        <taxon>Algoriphagus</taxon>
    </lineage>
</organism>
<evidence type="ECO:0000313" key="3">
    <source>
        <dbReference type="Proteomes" id="UP000321935"/>
    </source>
</evidence>
<dbReference type="PRINTS" id="PR00420">
    <property type="entry name" value="RNGMNOXGNASE"/>
</dbReference>
<dbReference type="InterPro" id="IPR002938">
    <property type="entry name" value="FAD-bd"/>
</dbReference>
<name>A0A5C7B0X9_9BACT</name>
<dbReference type="Gene3D" id="3.50.50.60">
    <property type="entry name" value="FAD/NAD(P)-binding domain"/>
    <property type="match status" value="1"/>
</dbReference>
<protein>
    <submittedName>
        <fullName evidence="2">NAD(P)/FAD-dependent oxidoreductase</fullName>
    </submittedName>
</protein>
<dbReference type="GO" id="GO:0071949">
    <property type="term" value="F:FAD binding"/>
    <property type="evidence" value="ECO:0007669"/>
    <property type="project" value="InterPro"/>
</dbReference>